<dbReference type="AlphaFoldDB" id="A0A8D8XVF5"/>
<proteinExistence type="predicted"/>
<accession>A0A8D8XVF5</accession>
<feature type="region of interest" description="Disordered" evidence="1">
    <location>
        <begin position="37"/>
        <end position="96"/>
    </location>
</feature>
<feature type="compositionally biased region" description="Polar residues" evidence="1">
    <location>
        <begin position="59"/>
        <end position="71"/>
    </location>
</feature>
<evidence type="ECO:0000256" key="1">
    <source>
        <dbReference type="SAM" id="MobiDB-lite"/>
    </source>
</evidence>
<organism evidence="2">
    <name type="scientific">Cacopsylla melanoneura</name>
    <dbReference type="NCBI Taxonomy" id="428564"/>
    <lineage>
        <taxon>Eukaryota</taxon>
        <taxon>Metazoa</taxon>
        <taxon>Ecdysozoa</taxon>
        <taxon>Arthropoda</taxon>
        <taxon>Hexapoda</taxon>
        <taxon>Insecta</taxon>
        <taxon>Pterygota</taxon>
        <taxon>Neoptera</taxon>
        <taxon>Paraneoptera</taxon>
        <taxon>Hemiptera</taxon>
        <taxon>Sternorrhyncha</taxon>
        <taxon>Psylloidea</taxon>
        <taxon>Psyllidae</taxon>
        <taxon>Psyllinae</taxon>
        <taxon>Cacopsylla</taxon>
    </lineage>
</organism>
<protein>
    <submittedName>
        <fullName evidence="2">Uncharacterized protein</fullName>
    </submittedName>
</protein>
<dbReference type="EMBL" id="HBUF01347611">
    <property type="protein sequence ID" value="CAG6710927.1"/>
    <property type="molecule type" value="Transcribed_RNA"/>
</dbReference>
<evidence type="ECO:0000313" key="2">
    <source>
        <dbReference type="EMBL" id="CAG6710927.1"/>
    </source>
</evidence>
<sequence length="178" mass="19707">MRGDLQSEVTKVRGEICSIKDDLFSAFARVETLINEKDREKEHFPSSPGLERNPISPSPCGQKSQGNNVTSVYLPPTPRYPLAPCENQEQGRNEQAARQFPLPASIYPPPLPATVYTPLPPACQASTSTSVTHGLNGEKDSVFHVSSESMGKVHNKKKKKKTLFMNQKNLLLHNKIVL</sequence>
<name>A0A8D8XVF5_9HEMI</name>
<reference evidence="2" key="1">
    <citation type="submission" date="2021-05" db="EMBL/GenBank/DDBJ databases">
        <authorList>
            <person name="Alioto T."/>
            <person name="Alioto T."/>
            <person name="Gomez Garrido J."/>
        </authorList>
    </citation>
    <scope>NUCLEOTIDE SEQUENCE</scope>
</reference>